<dbReference type="InterPro" id="IPR004256">
    <property type="entry name" value="DUF234"/>
</dbReference>
<evidence type="ECO:0000259" key="2">
    <source>
        <dbReference type="Pfam" id="PF03008"/>
    </source>
</evidence>
<evidence type="ECO:0000259" key="1">
    <source>
        <dbReference type="Pfam" id="PF01637"/>
    </source>
</evidence>
<dbReference type="EMBL" id="CP045798">
    <property type="protein sequence ID" value="QNB47689.1"/>
    <property type="molecule type" value="Genomic_DNA"/>
</dbReference>
<dbReference type="SUPFAM" id="SSF52540">
    <property type="entry name" value="P-loop containing nucleoside triphosphate hydrolases"/>
    <property type="match status" value="1"/>
</dbReference>
<feature type="domain" description="ATPase" evidence="1">
    <location>
        <begin position="4"/>
        <end position="205"/>
    </location>
</feature>
<dbReference type="RefSeq" id="WP_034425824.1">
    <property type="nucleotide sequence ID" value="NZ_CP045798.1"/>
</dbReference>
<proteinExistence type="predicted"/>
<gene>
    <name evidence="3" type="ORF">BR63_16285</name>
</gene>
<dbReference type="Pfam" id="PF03008">
    <property type="entry name" value="DUF234"/>
    <property type="match status" value="1"/>
</dbReference>
<protein>
    <submittedName>
        <fullName evidence="3">AAA family ATPase</fullName>
    </submittedName>
</protein>
<name>A0A7G6E6I5_THEFR</name>
<keyword evidence="4" id="KW-1185">Reference proteome</keyword>
<accession>A0A7G6E6I5</accession>
<dbReference type="KEGG" id="tfr:BR63_16285"/>
<dbReference type="InterPro" id="IPR011335">
    <property type="entry name" value="Restrct_endonuc-II-like"/>
</dbReference>
<dbReference type="PANTHER" id="PTHR34704:SF1">
    <property type="entry name" value="ATPASE"/>
    <property type="match status" value="1"/>
</dbReference>
<dbReference type="InterPro" id="IPR011579">
    <property type="entry name" value="ATPase_dom"/>
</dbReference>
<evidence type="ECO:0000313" key="4">
    <source>
        <dbReference type="Proteomes" id="UP000515847"/>
    </source>
</evidence>
<dbReference type="InterPro" id="IPR036390">
    <property type="entry name" value="WH_DNA-bd_sf"/>
</dbReference>
<sequence>MNKFVNRENELTFLQSEYIKRQSSLVIIYGRRRIGKTSLIKKFIQDKSALYFLASEEPERENINSFKNLLAEFTGNILLRRGSDFSWDDLFTVFRDYNSNYKKILVIDEFQYLGKANSAFPSIFQRIWDQILKDSYIMVILCGSLIHMMESQTLAYSSPLYGRRTGQIKLKQIPFLHYGEFYGNKSEEELIQYYAVTGGVPKYIEVFRDVEDVYEGIQKNILTRQSFLYEEPIFLLEKEVSEIGSYFSIIKTIAQGNHKLGSIAAALGVSQTSLTKYLNTMINLDLIQREVPITEKNPEKSKKGLYFIKDNFIEFWFKFIYPYRNYLEMDNTEYVMEKIKNNFIDNHVSFVYEKICMEKLWKMNDENFLNFKILKLGKWWRGSEKIDFIGLNEDSKDIVFCECKYHDKPVDGDVFYDLLQKAKQVDWYKKERKEQYVLFSKSGFTHNLLSLADKRKDLILVFGVRLA</sequence>
<feature type="domain" description="DUF234" evidence="2">
    <location>
        <begin position="316"/>
        <end position="407"/>
    </location>
</feature>
<dbReference type="PANTHER" id="PTHR34704">
    <property type="entry name" value="ATPASE"/>
    <property type="match status" value="1"/>
</dbReference>
<dbReference type="InterPro" id="IPR027417">
    <property type="entry name" value="P-loop_NTPase"/>
</dbReference>
<dbReference type="SUPFAM" id="SSF46785">
    <property type="entry name" value="Winged helix' DNA-binding domain"/>
    <property type="match status" value="1"/>
</dbReference>
<evidence type="ECO:0000313" key="3">
    <source>
        <dbReference type="EMBL" id="QNB47689.1"/>
    </source>
</evidence>
<dbReference type="Gene3D" id="3.40.50.300">
    <property type="entry name" value="P-loop containing nucleotide triphosphate hydrolases"/>
    <property type="match status" value="1"/>
</dbReference>
<dbReference type="Proteomes" id="UP000515847">
    <property type="component" value="Chromosome"/>
</dbReference>
<dbReference type="OrthoDB" id="9813134at2"/>
<reference evidence="3 4" key="1">
    <citation type="journal article" date="2019" name="Front. Microbiol.">
        <title>Thermoanaerosceptrum fracticalcis gen. nov. sp. nov., a Novel Fumarate-Fermenting Microorganism From a Deep Fractured Carbonate Aquifer of the US Great Basin.</title>
        <authorList>
            <person name="Hamilton-Brehm S.D."/>
            <person name="Stewart L.E."/>
            <person name="Zavarin M."/>
            <person name="Caldwell M."/>
            <person name="Lawson P.A."/>
            <person name="Onstott T.C."/>
            <person name="Grzymski J."/>
            <person name="Neveux I."/>
            <person name="Lollar B.S."/>
            <person name="Russell C.E."/>
            <person name="Moser D.P."/>
        </authorList>
    </citation>
    <scope>NUCLEOTIDE SEQUENCE [LARGE SCALE GENOMIC DNA]</scope>
    <source>
        <strain evidence="3 4">DRI-13</strain>
    </source>
</reference>
<dbReference type="SUPFAM" id="SSF52980">
    <property type="entry name" value="Restriction endonuclease-like"/>
    <property type="match status" value="1"/>
</dbReference>
<organism evidence="3 4">
    <name type="scientific">Thermanaerosceptrum fracticalcis</name>
    <dbReference type="NCBI Taxonomy" id="1712410"/>
    <lineage>
        <taxon>Bacteria</taxon>
        <taxon>Bacillati</taxon>
        <taxon>Bacillota</taxon>
        <taxon>Clostridia</taxon>
        <taxon>Eubacteriales</taxon>
        <taxon>Peptococcaceae</taxon>
        <taxon>Thermanaerosceptrum</taxon>
    </lineage>
</organism>
<dbReference type="Pfam" id="PF01637">
    <property type="entry name" value="ATPase_2"/>
    <property type="match status" value="1"/>
</dbReference>
<dbReference type="AlphaFoldDB" id="A0A7G6E6I5"/>
<dbReference type="GO" id="GO:0005524">
    <property type="term" value="F:ATP binding"/>
    <property type="evidence" value="ECO:0007669"/>
    <property type="project" value="InterPro"/>
</dbReference>